<dbReference type="GO" id="GO:0043041">
    <property type="term" value="P:amino acid activation for nonribosomal peptide biosynthetic process"/>
    <property type="evidence" value="ECO:0007669"/>
    <property type="project" value="TreeGrafter"/>
</dbReference>
<comment type="caution">
    <text evidence="2">The sequence shown here is derived from an EMBL/GenBank/DDBJ whole genome shotgun (WGS) entry which is preliminary data.</text>
</comment>
<dbReference type="InterPro" id="IPR000873">
    <property type="entry name" value="AMP-dep_synth/lig_dom"/>
</dbReference>
<sequence length="296" mass="32723">NVPQGTPLFSSILNYRHNSASDTASINTGIEYLQSQERTNYPLTVSVEDCGMELGLTIDVVQPLDPERICGYMQQALQSLTEALDHNPDMLVHQLEVLPLDEQKLLLQTWNETQQDYPQHKCIHHLFEQQVERTPQAVALVFMDQSMSYSELNTRANRLAHHIIRLGVQPDMHVAICVERSFAMIIGVLAILKAGGAYVPLDPAYSSDRLRDILTDAAPSIVVADEFGQKVLKERALFNVAVVDPNAAMGADYEMTRSGGDIVALESLASDPQVPNLTSHHLAYVIYTSGSTGKPK</sequence>
<feature type="non-terminal residue" evidence="2">
    <location>
        <position position="296"/>
    </location>
</feature>
<dbReference type="FunFam" id="3.40.50.980:FF:000001">
    <property type="entry name" value="Non-ribosomal peptide synthetase"/>
    <property type="match status" value="1"/>
</dbReference>
<dbReference type="Proteomes" id="UP000749646">
    <property type="component" value="Unassembled WGS sequence"/>
</dbReference>
<keyword evidence="3" id="KW-1185">Reference proteome</keyword>
<dbReference type="GO" id="GO:0031177">
    <property type="term" value="F:phosphopantetheine binding"/>
    <property type="evidence" value="ECO:0007669"/>
    <property type="project" value="TreeGrafter"/>
</dbReference>
<dbReference type="InterPro" id="IPR020845">
    <property type="entry name" value="AMP-binding_CS"/>
</dbReference>
<dbReference type="Pfam" id="PF00501">
    <property type="entry name" value="AMP-binding"/>
    <property type="match status" value="1"/>
</dbReference>
<dbReference type="SUPFAM" id="SSF56801">
    <property type="entry name" value="Acetyl-CoA synthetase-like"/>
    <property type="match status" value="1"/>
</dbReference>
<reference evidence="2" key="1">
    <citation type="journal article" date="2020" name="Fungal Divers.">
        <title>Resolving the Mortierellaceae phylogeny through synthesis of multi-gene phylogenetics and phylogenomics.</title>
        <authorList>
            <person name="Vandepol N."/>
            <person name="Liber J."/>
            <person name="Desiro A."/>
            <person name="Na H."/>
            <person name="Kennedy M."/>
            <person name="Barry K."/>
            <person name="Grigoriev I.V."/>
            <person name="Miller A.N."/>
            <person name="O'Donnell K."/>
            <person name="Stajich J.E."/>
            <person name="Bonito G."/>
        </authorList>
    </citation>
    <scope>NUCLEOTIDE SEQUENCE</scope>
    <source>
        <strain evidence="2">MES-2147</strain>
    </source>
</reference>
<dbReference type="EMBL" id="JAAAHW010002318">
    <property type="protein sequence ID" value="KAF9992181.1"/>
    <property type="molecule type" value="Genomic_DNA"/>
</dbReference>
<dbReference type="PANTHER" id="PTHR45527">
    <property type="entry name" value="NONRIBOSOMAL PEPTIDE SYNTHETASE"/>
    <property type="match status" value="1"/>
</dbReference>
<dbReference type="PANTHER" id="PTHR45527:SF1">
    <property type="entry name" value="FATTY ACID SYNTHASE"/>
    <property type="match status" value="1"/>
</dbReference>
<evidence type="ECO:0000313" key="2">
    <source>
        <dbReference type="EMBL" id="KAF9992181.1"/>
    </source>
</evidence>
<protein>
    <recommendedName>
        <fullName evidence="1">AMP-dependent synthetase/ligase domain-containing protein</fullName>
    </recommendedName>
</protein>
<dbReference type="GO" id="GO:0044550">
    <property type="term" value="P:secondary metabolite biosynthetic process"/>
    <property type="evidence" value="ECO:0007669"/>
    <property type="project" value="TreeGrafter"/>
</dbReference>
<accession>A0A9P6SRD1</accession>
<feature type="non-terminal residue" evidence="2">
    <location>
        <position position="1"/>
    </location>
</feature>
<evidence type="ECO:0000313" key="3">
    <source>
        <dbReference type="Proteomes" id="UP000749646"/>
    </source>
</evidence>
<gene>
    <name evidence="2" type="ORF">BGZ65_012567</name>
</gene>
<dbReference type="AlphaFoldDB" id="A0A9P6SRD1"/>
<dbReference type="PROSITE" id="PS00455">
    <property type="entry name" value="AMP_BINDING"/>
    <property type="match status" value="1"/>
</dbReference>
<dbReference type="SUPFAM" id="SSF52777">
    <property type="entry name" value="CoA-dependent acyltransferases"/>
    <property type="match status" value="1"/>
</dbReference>
<proteinExistence type="predicted"/>
<evidence type="ECO:0000259" key="1">
    <source>
        <dbReference type="Pfam" id="PF00501"/>
    </source>
</evidence>
<dbReference type="OrthoDB" id="2428140at2759"/>
<organism evidence="2 3">
    <name type="scientific">Modicella reniformis</name>
    <dbReference type="NCBI Taxonomy" id="1440133"/>
    <lineage>
        <taxon>Eukaryota</taxon>
        <taxon>Fungi</taxon>
        <taxon>Fungi incertae sedis</taxon>
        <taxon>Mucoromycota</taxon>
        <taxon>Mortierellomycotina</taxon>
        <taxon>Mortierellomycetes</taxon>
        <taxon>Mortierellales</taxon>
        <taxon>Mortierellaceae</taxon>
        <taxon>Modicella</taxon>
    </lineage>
</organism>
<dbReference type="Gene3D" id="3.30.559.30">
    <property type="entry name" value="Nonribosomal peptide synthetase, condensation domain"/>
    <property type="match status" value="1"/>
</dbReference>
<name>A0A9P6SRD1_9FUNG</name>
<dbReference type="Gene3D" id="3.40.50.980">
    <property type="match status" value="2"/>
</dbReference>
<feature type="domain" description="AMP-dependent synthetase/ligase" evidence="1">
    <location>
        <begin position="127"/>
        <end position="296"/>
    </location>
</feature>
<dbReference type="GO" id="GO:0005737">
    <property type="term" value="C:cytoplasm"/>
    <property type="evidence" value="ECO:0007669"/>
    <property type="project" value="TreeGrafter"/>
</dbReference>